<evidence type="ECO:0000313" key="1">
    <source>
        <dbReference type="EMBL" id="ESA18888.1"/>
    </source>
</evidence>
<reference evidence="1" key="1">
    <citation type="submission" date="2013-07" db="EMBL/GenBank/DDBJ databases">
        <title>The genome of an arbuscular mycorrhizal fungus provides insights into the evolution of the oldest plant symbiosis.</title>
        <authorList>
            <consortium name="DOE Joint Genome Institute"/>
            <person name="Tisserant E."/>
            <person name="Malbreil M."/>
            <person name="Kuo A."/>
            <person name="Kohler A."/>
            <person name="Symeonidi A."/>
            <person name="Balestrini R."/>
            <person name="Charron P."/>
            <person name="Duensing N."/>
            <person name="Frei-dit-Frey N."/>
            <person name="Gianinazzi-Pearson V."/>
            <person name="Gilbert B."/>
            <person name="Handa Y."/>
            <person name="Hijri M."/>
            <person name="Kaul R."/>
            <person name="Kawaguchi M."/>
            <person name="Krajinski F."/>
            <person name="Lammers P."/>
            <person name="Lapierre D."/>
            <person name="Masclaux F.G."/>
            <person name="Murat C."/>
            <person name="Morin E."/>
            <person name="Ndikumana S."/>
            <person name="Pagni M."/>
            <person name="Petitpierre D."/>
            <person name="Requena N."/>
            <person name="Rosikiewicz P."/>
            <person name="Riley R."/>
            <person name="Saito K."/>
            <person name="San Clemente H."/>
            <person name="Shapiro H."/>
            <person name="van Tuinen D."/>
            <person name="Becard G."/>
            <person name="Bonfante P."/>
            <person name="Paszkowski U."/>
            <person name="Shachar-Hill Y."/>
            <person name="Young J.P."/>
            <person name="Sanders I.R."/>
            <person name="Henrissat B."/>
            <person name="Rensing S.A."/>
            <person name="Grigoriev I.V."/>
            <person name="Corradi N."/>
            <person name="Roux C."/>
            <person name="Martin F."/>
        </authorList>
    </citation>
    <scope>NUCLEOTIDE SEQUENCE</scope>
    <source>
        <strain evidence="1">DAOM 197198</strain>
    </source>
</reference>
<organism evidence="1">
    <name type="scientific">Rhizophagus irregularis (strain DAOM 181602 / DAOM 197198 / MUCL 43194)</name>
    <name type="common">Arbuscular mycorrhizal fungus</name>
    <name type="synonym">Glomus intraradices</name>
    <dbReference type="NCBI Taxonomy" id="747089"/>
    <lineage>
        <taxon>Eukaryota</taxon>
        <taxon>Fungi</taxon>
        <taxon>Fungi incertae sedis</taxon>
        <taxon>Mucoromycota</taxon>
        <taxon>Glomeromycotina</taxon>
        <taxon>Glomeromycetes</taxon>
        <taxon>Glomerales</taxon>
        <taxon>Glomeraceae</taxon>
        <taxon>Rhizophagus</taxon>
    </lineage>
</organism>
<sequence>MFITISKCSEIDSSTLTPKFLKSSFQNIRIIQSMFREIYLADLFKSLKRRTSVVNKRLNTENEEYKKLIQKQRRA</sequence>
<gene>
    <name evidence="1" type="ORF">GLOINDRAFT_20208</name>
</gene>
<dbReference type="AlphaFoldDB" id="U9UJZ1"/>
<dbReference type="HOGENOM" id="CLU_2672325_0_0_1"/>
<proteinExistence type="predicted"/>
<accession>U9UJZ1</accession>
<dbReference type="EMBL" id="KI278786">
    <property type="protein sequence ID" value="ESA18888.1"/>
    <property type="molecule type" value="Genomic_DNA"/>
</dbReference>
<name>U9UJZ1_RHIID</name>
<protein>
    <submittedName>
        <fullName evidence="1">Uncharacterized protein</fullName>
    </submittedName>
</protein>